<dbReference type="InterPro" id="IPR046357">
    <property type="entry name" value="PPIase_dom_sf"/>
</dbReference>
<dbReference type="InterPro" id="IPR001179">
    <property type="entry name" value="PPIase_FKBP_dom"/>
</dbReference>
<dbReference type="InterPro" id="IPR036944">
    <property type="entry name" value="PPIase_FKBP_N_sf"/>
</dbReference>
<dbReference type="PANTHER" id="PTHR43811:SF19">
    <property type="entry name" value="39 KDA FK506-BINDING NUCLEAR PROTEIN"/>
    <property type="match status" value="1"/>
</dbReference>
<feature type="chain" id="PRO_5047439460" description="Peptidyl-prolyl cis-trans isomerase" evidence="7">
    <location>
        <begin position="23"/>
        <end position="260"/>
    </location>
</feature>
<dbReference type="Proteomes" id="UP001501323">
    <property type="component" value="Unassembled WGS sequence"/>
</dbReference>
<dbReference type="EC" id="5.2.1.8" evidence="6"/>
<comment type="catalytic activity">
    <reaction evidence="1 5 6">
        <text>[protein]-peptidylproline (omega=180) = [protein]-peptidylproline (omega=0)</text>
        <dbReference type="Rhea" id="RHEA:16237"/>
        <dbReference type="Rhea" id="RHEA-COMP:10747"/>
        <dbReference type="Rhea" id="RHEA-COMP:10748"/>
        <dbReference type="ChEBI" id="CHEBI:83833"/>
        <dbReference type="ChEBI" id="CHEBI:83834"/>
        <dbReference type="EC" id="5.2.1.8"/>
    </reaction>
</comment>
<dbReference type="Pfam" id="PF01346">
    <property type="entry name" value="FKBP_N"/>
    <property type="match status" value="1"/>
</dbReference>
<keyword evidence="7" id="KW-0732">Signal</keyword>
<evidence type="ECO:0000256" key="6">
    <source>
        <dbReference type="RuleBase" id="RU003915"/>
    </source>
</evidence>
<dbReference type="SUPFAM" id="SSF54534">
    <property type="entry name" value="FKBP-like"/>
    <property type="match status" value="1"/>
</dbReference>
<dbReference type="PROSITE" id="PS51257">
    <property type="entry name" value="PROKAR_LIPOPROTEIN"/>
    <property type="match status" value="1"/>
</dbReference>
<feature type="signal peptide" evidence="7">
    <location>
        <begin position="1"/>
        <end position="22"/>
    </location>
</feature>
<dbReference type="InterPro" id="IPR000774">
    <property type="entry name" value="PPIase_FKBP_N"/>
</dbReference>
<dbReference type="RefSeq" id="WP_345295023.1">
    <property type="nucleotide sequence ID" value="NZ_BAABJY010000002.1"/>
</dbReference>
<reference evidence="10" key="1">
    <citation type="journal article" date="2019" name="Int. J. Syst. Evol. Microbiol.">
        <title>The Global Catalogue of Microorganisms (GCM) 10K type strain sequencing project: providing services to taxonomists for standard genome sequencing and annotation.</title>
        <authorList>
            <consortium name="The Broad Institute Genomics Platform"/>
            <consortium name="The Broad Institute Genome Sequencing Center for Infectious Disease"/>
            <person name="Wu L."/>
            <person name="Ma J."/>
        </authorList>
    </citation>
    <scope>NUCLEOTIDE SEQUENCE [LARGE SCALE GENOMIC DNA]</scope>
    <source>
        <strain evidence="10">JCM 18392</strain>
    </source>
</reference>
<protein>
    <recommendedName>
        <fullName evidence="6">Peptidyl-prolyl cis-trans isomerase</fullName>
        <ecNumber evidence="6">5.2.1.8</ecNumber>
    </recommendedName>
</protein>
<accession>A0ABP9E1Z7</accession>
<keyword evidence="3 5" id="KW-0697">Rotamase</keyword>
<evidence type="ECO:0000313" key="9">
    <source>
        <dbReference type="EMBL" id="GAA4865023.1"/>
    </source>
</evidence>
<evidence type="ECO:0000256" key="4">
    <source>
        <dbReference type="ARBA" id="ARBA00023235"/>
    </source>
</evidence>
<feature type="domain" description="PPIase FKBP-type" evidence="8">
    <location>
        <begin position="169"/>
        <end position="256"/>
    </location>
</feature>
<name>A0ABP9E1Z7_9GAMM</name>
<keyword evidence="10" id="KW-1185">Reference proteome</keyword>
<keyword evidence="4 5" id="KW-0413">Isomerase</keyword>
<dbReference type="PANTHER" id="PTHR43811">
    <property type="entry name" value="FKBP-TYPE PEPTIDYL-PROLYL CIS-TRANS ISOMERASE FKPA"/>
    <property type="match status" value="1"/>
</dbReference>
<evidence type="ECO:0000313" key="10">
    <source>
        <dbReference type="Proteomes" id="UP001501323"/>
    </source>
</evidence>
<dbReference type="Gene3D" id="3.10.50.40">
    <property type="match status" value="1"/>
</dbReference>
<dbReference type="EMBL" id="BAABJY010000002">
    <property type="protein sequence ID" value="GAA4865023.1"/>
    <property type="molecule type" value="Genomic_DNA"/>
</dbReference>
<evidence type="ECO:0000256" key="2">
    <source>
        <dbReference type="ARBA" id="ARBA00006577"/>
    </source>
</evidence>
<dbReference type="Pfam" id="PF00254">
    <property type="entry name" value="FKBP_C"/>
    <property type="match status" value="1"/>
</dbReference>
<dbReference type="PROSITE" id="PS50059">
    <property type="entry name" value="FKBP_PPIASE"/>
    <property type="match status" value="1"/>
</dbReference>
<evidence type="ECO:0000256" key="7">
    <source>
        <dbReference type="SAM" id="SignalP"/>
    </source>
</evidence>
<evidence type="ECO:0000256" key="5">
    <source>
        <dbReference type="PROSITE-ProRule" id="PRU00277"/>
    </source>
</evidence>
<organism evidence="9 10">
    <name type="scientific">Luteimonas vadosa</name>
    <dbReference type="NCBI Taxonomy" id="1165507"/>
    <lineage>
        <taxon>Bacteria</taxon>
        <taxon>Pseudomonadati</taxon>
        <taxon>Pseudomonadota</taxon>
        <taxon>Gammaproteobacteria</taxon>
        <taxon>Lysobacterales</taxon>
        <taxon>Lysobacteraceae</taxon>
        <taxon>Luteimonas</taxon>
    </lineage>
</organism>
<evidence type="ECO:0000256" key="3">
    <source>
        <dbReference type="ARBA" id="ARBA00023110"/>
    </source>
</evidence>
<comment type="caution">
    <text evidence="9">The sequence shown here is derived from an EMBL/GenBank/DDBJ whole genome shotgun (WGS) entry which is preliminary data.</text>
</comment>
<evidence type="ECO:0000259" key="8">
    <source>
        <dbReference type="PROSITE" id="PS50059"/>
    </source>
</evidence>
<evidence type="ECO:0000256" key="1">
    <source>
        <dbReference type="ARBA" id="ARBA00000971"/>
    </source>
</evidence>
<sequence length="260" mass="27502">MTLSPRAFTASLLSVSLVFAIAACKPVDSDAEATADGDADASPAAEAAIPGLKTDKQQVSYMIGMQIGQSLQPVKDEVDFDTVMRAARTSMEGGKLLMTEEQAMKVAQSFGERMQAKQKAEAEALGKKNLEEGAAFLAGNAGKPGVQSTDSGLQYQVLRAGDGAKPTAEQTVKVHYKGQLLDGTTFDSSYERDEPAVFALNQVAPGWAEGVQLMPVGSKYKLWIPSKLGYGEQGTPGGPIPPNATLVFEIELLDIVDTTK</sequence>
<gene>
    <name evidence="9" type="ORF">GCM10023332_16480</name>
</gene>
<proteinExistence type="inferred from homology"/>
<dbReference type="Gene3D" id="1.10.287.460">
    <property type="entry name" value="Peptidyl-prolyl cis-trans isomerase, FKBP-type, N-terminal domain"/>
    <property type="match status" value="1"/>
</dbReference>
<comment type="similarity">
    <text evidence="2 6">Belongs to the FKBP-type PPIase family.</text>
</comment>